<proteinExistence type="predicted"/>
<name>A0AAW6QBR8_9PAST</name>
<reference evidence="1" key="1">
    <citation type="submission" date="2023-03" db="EMBL/GenBank/DDBJ databases">
        <title>Classification of Bisgaard taxon 6 and taxon 10 as Exercitatus varius gen. nov., spec. nov.</title>
        <authorList>
            <person name="Christensen H."/>
        </authorList>
    </citation>
    <scope>NUCLEOTIDE SEQUENCE</scope>
    <source>
        <strain evidence="1">86116</strain>
    </source>
</reference>
<evidence type="ECO:0000313" key="2">
    <source>
        <dbReference type="Proteomes" id="UP001214976"/>
    </source>
</evidence>
<sequence>MAKPLLQTALDSITLEKTKVFIAGRAIVGENGKPTVKIIYT</sequence>
<dbReference type="RefSeq" id="WP_317477756.1">
    <property type="nucleotide sequence ID" value="NZ_JARQTW010000017.1"/>
</dbReference>
<dbReference type="AlphaFoldDB" id="A0AAW6QBR8"/>
<gene>
    <name evidence="1" type="ORF">P7M15_09930</name>
</gene>
<dbReference type="Proteomes" id="UP001214976">
    <property type="component" value="Unassembled WGS sequence"/>
</dbReference>
<dbReference type="EMBL" id="JARQTW010000017">
    <property type="protein sequence ID" value="MDG2950822.1"/>
    <property type="molecule type" value="Genomic_DNA"/>
</dbReference>
<organism evidence="1 2">
    <name type="scientific">Exercitatus varius</name>
    <dbReference type="NCBI Taxonomy" id="67857"/>
    <lineage>
        <taxon>Bacteria</taxon>
        <taxon>Pseudomonadati</taxon>
        <taxon>Pseudomonadota</taxon>
        <taxon>Gammaproteobacteria</taxon>
        <taxon>Pasteurellales</taxon>
        <taxon>Pasteurellaceae</taxon>
        <taxon>Exercitatus</taxon>
    </lineage>
</organism>
<evidence type="ECO:0000313" key="1">
    <source>
        <dbReference type="EMBL" id="MDG2950822.1"/>
    </source>
</evidence>
<accession>A0AAW6QBR8</accession>
<comment type="caution">
    <text evidence="1">The sequence shown here is derived from an EMBL/GenBank/DDBJ whole genome shotgun (WGS) entry which is preliminary data.</text>
</comment>
<protein>
    <submittedName>
        <fullName evidence="1">Uncharacterized protein</fullName>
    </submittedName>
</protein>